<feature type="compositionally biased region" description="Polar residues" evidence="1">
    <location>
        <begin position="23"/>
        <end position="35"/>
    </location>
</feature>
<dbReference type="OrthoDB" id="1637350at2759"/>
<evidence type="ECO:0000256" key="1">
    <source>
        <dbReference type="SAM" id="MobiDB-lite"/>
    </source>
</evidence>
<dbReference type="InterPro" id="IPR011050">
    <property type="entry name" value="Pectin_lyase_fold/virulence"/>
</dbReference>
<feature type="chain" id="PRO_5025380136" description="Pectate lyase" evidence="2">
    <location>
        <begin position="22"/>
        <end position="166"/>
    </location>
</feature>
<accession>A0A6A3H4F8</accession>
<evidence type="ECO:0000256" key="2">
    <source>
        <dbReference type="SAM" id="SignalP"/>
    </source>
</evidence>
<proteinExistence type="predicted"/>
<dbReference type="Gene3D" id="2.160.20.10">
    <property type="entry name" value="Single-stranded right-handed beta-helix, Pectin lyase-like"/>
    <property type="match status" value="1"/>
</dbReference>
<feature type="region of interest" description="Disordered" evidence="1">
    <location>
        <begin position="23"/>
        <end position="45"/>
    </location>
</feature>
<evidence type="ECO:0000313" key="4">
    <source>
        <dbReference type="Proteomes" id="UP000435112"/>
    </source>
</evidence>
<dbReference type="InterPro" id="IPR012334">
    <property type="entry name" value="Pectin_lyas_fold"/>
</dbReference>
<dbReference type="Proteomes" id="UP000435112">
    <property type="component" value="Unassembled WGS sequence"/>
</dbReference>
<dbReference type="SUPFAM" id="SSF51126">
    <property type="entry name" value="Pectin lyase-like"/>
    <property type="match status" value="1"/>
</dbReference>
<evidence type="ECO:0000313" key="3">
    <source>
        <dbReference type="EMBL" id="KAE8963658.1"/>
    </source>
</evidence>
<gene>
    <name evidence="3" type="ORF">PR002_g29222</name>
</gene>
<comment type="caution">
    <text evidence="3">The sequence shown here is derived from an EMBL/GenBank/DDBJ whole genome shotgun (WGS) entry which is preliminary data.</text>
</comment>
<reference evidence="3 4" key="1">
    <citation type="submission" date="2018-09" db="EMBL/GenBank/DDBJ databases">
        <title>Genomic investigation of the strawberry pathogen Phytophthora fragariae indicates pathogenicity is determined by transcriptional variation in three key races.</title>
        <authorList>
            <person name="Adams T.M."/>
            <person name="Armitage A.D."/>
            <person name="Sobczyk M.K."/>
            <person name="Bates H.J."/>
            <person name="Dunwell J.M."/>
            <person name="Nellist C.F."/>
            <person name="Harrison R.J."/>
        </authorList>
    </citation>
    <scope>NUCLEOTIDE SEQUENCE [LARGE SCALE GENOMIC DNA]</scope>
    <source>
        <strain evidence="3 4">SCRP324</strain>
    </source>
</reference>
<evidence type="ECO:0008006" key="5">
    <source>
        <dbReference type="Google" id="ProtNLM"/>
    </source>
</evidence>
<name>A0A6A3H4F8_9STRA</name>
<keyword evidence="2" id="KW-0732">Signal</keyword>
<organism evidence="3 4">
    <name type="scientific">Phytophthora rubi</name>
    <dbReference type="NCBI Taxonomy" id="129364"/>
    <lineage>
        <taxon>Eukaryota</taxon>
        <taxon>Sar</taxon>
        <taxon>Stramenopiles</taxon>
        <taxon>Oomycota</taxon>
        <taxon>Peronosporomycetes</taxon>
        <taxon>Peronosporales</taxon>
        <taxon>Peronosporaceae</taxon>
        <taxon>Phytophthora</taxon>
    </lineage>
</organism>
<dbReference type="EMBL" id="QXFU01005623">
    <property type="protein sequence ID" value="KAE8963658.1"/>
    <property type="molecule type" value="Genomic_DNA"/>
</dbReference>
<feature type="non-terminal residue" evidence="3">
    <location>
        <position position="166"/>
    </location>
</feature>
<sequence>MQILRLVIVAVAAFAVQGTQAGSSQYSVEQSSPKQGTTSTASISTGTAPGLAAGTTGGGNIAPVYPASLDDLKNYLKDSQPRVIILTKTFDFRGSEGTKTETGCRPKSNRDCLAKNNGYKGQDVILQSGGMTNTGGCVDGTQVKITYDLAGSKNPLVVSSNKTLRG</sequence>
<dbReference type="AlphaFoldDB" id="A0A6A3H4F8"/>
<protein>
    <recommendedName>
        <fullName evidence="5">Pectate lyase</fullName>
    </recommendedName>
</protein>
<feature type="signal peptide" evidence="2">
    <location>
        <begin position="1"/>
        <end position="21"/>
    </location>
</feature>
<feature type="compositionally biased region" description="Low complexity" evidence="1">
    <location>
        <begin position="36"/>
        <end position="45"/>
    </location>
</feature>